<evidence type="ECO:0000256" key="5">
    <source>
        <dbReference type="ARBA" id="ARBA00022801"/>
    </source>
</evidence>
<reference evidence="7 8" key="1">
    <citation type="journal article" date="2012" name="BMC Genomics">
        <title>The genome sequence of Propionibacterium acidipropionici provides insights into its biotechnological and industrial potential.</title>
        <authorList>
            <person name="Parizzi L.P."/>
            <person name="Grassi M.C."/>
            <person name="Llerena L.A."/>
            <person name="Carazzolle M.F."/>
            <person name="Queiroz V.L."/>
            <person name="Lunardi I."/>
            <person name="Zeidler A.F."/>
            <person name="Teixeira P.J."/>
            <person name="Mieczkowski P."/>
            <person name="Rincones J."/>
            <person name="Pereira G.A."/>
        </authorList>
    </citation>
    <scope>NUCLEOTIDE SEQUENCE [LARGE SCALE GENOMIC DNA]</scope>
    <source>
        <strain evidence="8">ATCC 4875 / DSM 20272 / JCM 6432 / NBRC 12425 / NCIMB 8070</strain>
    </source>
</reference>
<dbReference type="GO" id="GO:0016787">
    <property type="term" value="F:hydrolase activity"/>
    <property type="evidence" value="ECO:0007669"/>
    <property type="project" value="UniProtKB-KW"/>
</dbReference>
<dbReference type="AlphaFoldDB" id="K7SFC5"/>
<dbReference type="InterPro" id="IPR051813">
    <property type="entry name" value="HepT_RNase_toxin"/>
</dbReference>
<dbReference type="Pfam" id="PF01934">
    <property type="entry name" value="HepT-like"/>
    <property type="match status" value="1"/>
</dbReference>
<keyword evidence="4" id="KW-0547">Nucleotide-binding</keyword>
<evidence type="ECO:0000256" key="6">
    <source>
        <dbReference type="ARBA" id="ARBA00024207"/>
    </source>
</evidence>
<comment type="similarity">
    <text evidence="6">Belongs to the HepT RNase toxin family.</text>
</comment>
<dbReference type="PANTHER" id="PTHR34139">
    <property type="entry name" value="UPF0331 PROTEIN MJ0127"/>
    <property type="match status" value="1"/>
</dbReference>
<dbReference type="GO" id="GO:0000166">
    <property type="term" value="F:nucleotide binding"/>
    <property type="evidence" value="ECO:0007669"/>
    <property type="project" value="UniProtKB-KW"/>
</dbReference>
<gene>
    <name evidence="7" type="ordered locus">PACID_01390</name>
</gene>
<dbReference type="STRING" id="1171373.PACID_01390"/>
<dbReference type="Proteomes" id="UP000000214">
    <property type="component" value="Chromosome"/>
</dbReference>
<keyword evidence="3" id="KW-0540">Nuclease</keyword>
<dbReference type="Gene3D" id="1.20.120.580">
    <property type="entry name" value="bsu32300-like"/>
    <property type="match status" value="1"/>
</dbReference>
<dbReference type="eggNOG" id="COG2361">
    <property type="taxonomic scope" value="Bacteria"/>
</dbReference>
<dbReference type="InterPro" id="IPR008201">
    <property type="entry name" value="HepT-like"/>
</dbReference>
<dbReference type="GO" id="GO:0004540">
    <property type="term" value="F:RNA nuclease activity"/>
    <property type="evidence" value="ECO:0007669"/>
    <property type="project" value="InterPro"/>
</dbReference>
<dbReference type="HOGENOM" id="CLU_142825_3_0_11"/>
<sequence>MPGPCMRREFLILSELRDAAIAARDLVGDLSAPDINADPMRRAALLWQFTVLGEAANQIPDGIRDANPQIPWRAASRMRNRIVHGYWDIDVETLVATAADDLPAMIAELEALIGQFT</sequence>
<proteinExistence type="inferred from homology"/>
<organism evidence="7 8">
    <name type="scientific">Acidipropionibacterium acidipropionici (strain ATCC 4875 / DSM 20272 / JCM 6432 / NBRC 12425 / NCIMB 8070 / 4)</name>
    <name type="common">Propionibacterium acidipropionici</name>
    <dbReference type="NCBI Taxonomy" id="1171373"/>
    <lineage>
        <taxon>Bacteria</taxon>
        <taxon>Bacillati</taxon>
        <taxon>Actinomycetota</taxon>
        <taxon>Actinomycetes</taxon>
        <taxon>Propionibacteriales</taxon>
        <taxon>Propionibacteriaceae</taxon>
        <taxon>Acidipropionibacterium</taxon>
    </lineage>
</organism>
<keyword evidence="1" id="KW-0597">Phosphoprotein</keyword>
<evidence type="ECO:0000256" key="2">
    <source>
        <dbReference type="ARBA" id="ARBA00022649"/>
    </source>
</evidence>
<dbReference type="InterPro" id="IPR037038">
    <property type="entry name" value="HepT-like_sf"/>
</dbReference>
<dbReference type="PATRIC" id="fig|1171373.8.peg.139"/>
<keyword evidence="2" id="KW-1277">Toxin-antitoxin system</keyword>
<evidence type="ECO:0000256" key="3">
    <source>
        <dbReference type="ARBA" id="ARBA00022722"/>
    </source>
</evidence>
<evidence type="ECO:0000256" key="4">
    <source>
        <dbReference type="ARBA" id="ARBA00022741"/>
    </source>
</evidence>
<dbReference type="KEGG" id="pbo:PACID_01390"/>
<evidence type="ECO:0000313" key="8">
    <source>
        <dbReference type="Proteomes" id="UP000000214"/>
    </source>
</evidence>
<accession>K7SFC5</accession>
<evidence type="ECO:0000256" key="1">
    <source>
        <dbReference type="ARBA" id="ARBA00022553"/>
    </source>
</evidence>
<keyword evidence="5" id="KW-0378">Hydrolase</keyword>
<dbReference type="EMBL" id="CP003493">
    <property type="protein sequence ID" value="AFV87990.1"/>
    <property type="molecule type" value="Genomic_DNA"/>
</dbReference>
<protein>
    <recommendedName>
        <fullName evidence="9">DUF86 domain-containing protein</fullName>
    </recommendedName>
</protein>
<name>K7SFC5_ACIA4</name>
<dbReference type="PANTHER" id="PTHR34139:SF1">
    <property type="entry name" value="RNASE MJ1380-RELATED"/>
    <property type="match status" value="1"/>
</dbReference>
<dbReference type="GO" id="GO:0110001">
    <property type="term" value="C:toxin-antitoxin complex"/>
    <property type="evidence" value="ECO:0007669"/>
    <property type="project" value="InterPro"/>
</dbReference>
<evidence type="ECO:0000313" key="7">
    <source>
        <dbReference type="EMBL" id="AFV87990.1"/>
    </source>
</evidence>
<evidence type="ECO:0008006" key="9">
    <source>
        <dbReference type="Google" id="ProtNLM"/>
    </source>
</evidence>